<name>A0A9D1ZWC3_9FIRM</name>
<accession>A0A9D1ZWC3</accession>
<reference evidence="2" key="1">
    <citation type="journal article" date="2021" name="PeerJ">
        <title>Extensive microbial diversity within the chicken gut microbiome revealed by metagenomics and culture.</title>
        <authorList>
            <person name="Gilroy R."/>
            <person name="Ravi A."/>
            <person name="Getino M."/>
            <person name="Pursley I."/>
            <person name="Horton D.L."/>
            <person name="Alikhan N.F."/>
            <person name="Baker D."/>
            <person name="Gharbi K."/>
            <person name="Hall N."/>
            <person name="Watson M."/>
            <person name="Adriaenssens E.M."/>
            <person name="Foster-Nyarko E."/>
            <person name="Jarju S."/>
            <person name="Secka A."/>
            <person name="Antonio M."/>
            <person name="Oren A."/>
            <person name="Chaudhuri R.R."/>
            <person name="La Ragione R."/>
            <person name="Hildebrand F."/>
            <person name="Pallen M.J."/>
        </authorList>
    </citation>
    <scope>NUCLEOTIDE SEQUENCE</scope>
    <source>
        <strain evidence="2">1345</strain>
    </source>
</reference>
<protein>
    <submittedName>
        <fullName evidence="2">Type II toxin-antitoxin system RelE/ParE family toxin</fullName>
    </submittedName>
</protein>
<dbReference type="EMBL" id="DXCQ01000042">
    <property type="protein sequence ID" value="HIY97040.1"/>
    <property type="molecule type" value="Genomic_DNA"/>
</dbReference>
<organism evidence="2 3">
    <name type="scientific">Candidatus Borkfalkia excrementigallinarum</name>
    <dbReference type="NCBI Taxonomy" id="2838506"/>
    <lineage>
        <taxon>Bacteria</taxon>
        <taxon>Bacillati</taxon>
        <taxon>Bacillota</taxon>
        <taxon>Clostridia</taxon>
        <taxon>Christensenellales</taxon>
        <taxon>Christensenellaceae</taxon>
        <taxon>Candidatus Borkfalkia</taxon>
    </lineage>
</organism>
<gene>
    <name evidence="2" type="ORF">H9729_05065</name>
</gene>
<proteinExistence type="predicted"/>
<dbReference type="AlphaFoldDB" id="A0A9D1ZWC3"/>
<dbReference type="Proteomes" id="UP000886750">
    <property type="component" value="Unassembled WGS sequence"/>
</dbReference>
<comment type="caution">
    <text evidence="2">The sequence shown here is derived from an EMBL/GenBank/DDBJ whole genome shotgun (WGS) entry which is preliminary data.</text>
</comment>
<keyword evidence="1" id="KW-1277">Toxin-antitoxin system</keyword>
<dbReference type="InterPro" id="IPR007712">
    <property type="entry name" value="RelE/ParE_toxin"/>
</dbReference>
<sequence>MGTYNLTYTETAKRNIIEIAGYISHELKAPESARKLVTKLMQAAADITVFPYAHSIHQMPQNEEPLKHEYRKILVDNYFIFYYVDETQSLIVVSAVIYARRRLLKQLRKAECSDKPQNQ</sequence>
<dbReference type="Pfam" id="PF05016">
    <property type="entry name" value="ParE_toxin"/>
    <property type="match status" value="1"/>
</dbReference>
<dbReference type="InterPro" id="IPR035093">
    <property type="entry name" value="RelE/ParE_toxin_dom_sf"/>
</dbReference>
<evidence type="ECO:0000313" key="2">
    <source>
        <dbReference type="EMBL" id="HIY97040.1"/>
    </source>
</evidence>
<evidence type="ECO:0000256" key="1">
    <source>
        <dbReference type="ARBA" id="ARBA00022649"/>
    </source>
</evidence>
<dbReference type="Gene3D" id="3.30.2310.20">
    <property type="entry name" value="RelE-like"/>
    <property type="match status" value="1"/>
</dbReference>
<evidence type="ECO:0000313" key="3">
    <source>
        <dbReference type="Proteomes" id="UP000886750"/>
    </source>
</evidence>
<reference evidence="2" key="2">
    <citation type="submission" date="2021-04" db="EMBL/GenBank/DDBJ databases">
        <authorList>
            <person name="Gilroy R."/>
        </authorList>
    </citation>
    <scope>NUCLEOTIDE SEQUENCE</scope>
    <source>
        <strain evidence="2">1345</strain>
    </source>
</reference>